<reference evidence="2" key="1">
    <citation type="journal article" date="2019" name="Int. J. Syst. Evol. Microbiol.">
        <title>The Global Catalogue of Microorganisms (GCM) 10K type strain sequencing project: providing services to taxonomists for standard genome sequencing and annotation.</title>
        <authorList>
            <consortium name="The Broad Institute Genomics Platform"/>
            <consortium name="The Broad Institute Genome Sequencing Center for Infectious Disease"/>
            <person name="Wu L."/>
            <person name="Ma J."/>
        </authorList>
    </citation>
    <scope>NUCLEOTIDE SEQUENCE [LARGE SCALE GENOMIC DNA]</scope>
    <source>
        <strain evidence="2">CCM 8681</strain>
    </source>
</reference>
<dbReference type="EMBL" id="BMDQ01000003">
    <property type="protein sequence ID" value="GGI57794.1"/>
    <property type="molecule type" value="Genomic_DNA"/>
</dbReference>
<accession>A0ABQ2C000</accession>
<name>A0ABQ2C000_9FLAO</name>
<keyword evidence="2" id="KW-1185">Reference proteome</keyword>
<comment type="caution">
    <text evidence="1">The sequence shown here is derived from an EMBL/GenBank/DDBJ whole genome shotgun (WGS) entry which is preliminary data.</text>
</comment>
<dbReference type="Proteomes" id="UP000624701">
    <property type="component" value="Unassembled WGS sequence"/>
</dbReference>
<gene>
    <name evidence="1" type="ORF">GCM10011444_21030</name>
</gene>
<sequence length="160" mass="18821">MFDRGLLQKKYMPVDEVAEFYLQENVNKIQTAFEDNFDNPKYKFPRSEVHKIKVLKNVPFLSRLSTVTITDESKIDYIITFFNDPKNFDWGETTWALNESNYIFRFYNENDIKVGEIWLCSDHCSNIESIPFSPNMKFGGISEIGKDNMDLILNKIVRPL</sequence>
<proteinExistence type="predicted"/>
<organism evidence="1 2">
    <name type="scientific">Winogradskyella haliclonae</name>
    <dbReference type="NCBI Taxonomy" id="2048558"/>
    <lineage>
        <taxon>Bacteria</taxon>
        <taxon>Pseudomonadati</taxon>
        <taxon>Bacteroidota</taxon>
        <taxon>Flavobacteriia</taxon>
        <taxon>Flavobacteriales</taxon>
        <taxon>Flavobacteriaceae</taxon>
        <taxon>Winogradskyella</taxon>
    </lineage>
</organism>
<evidence type="ECO:0000313" key="1">
    <source>
        <dbReference type="EMBL" id="GGI57794.1"/>
    </source>
</evidence>
<evidence type="ECO:0000313" key="2">
    <source>
        <dbReference type="Proteomes" id="UP000624701"/>
    </source>
</evidence>
<protein>
    <submittedName>
        <fullName evidence="1">Uncharacterized protein</fullName>
    </submittedName>
</protein>